<accession>J3N459</accession>
<dbReference type="HOGENOM" id="CLU_2695127_0_0_1"/>
<reference evidence="2" key="1">
    <citation type="journal article" date="2013" name="Nat. Commun.">
        <title>Whole-genome sequencing of Oryza brachyantha reveals mechanisms underlying Oryza genome evolution.</title>
        <authorList>
            <person name="Chen J."/>
            <person name="Huang Q."/>
            <person name="Gao D."/>
            <person name="Wang J."/>
            <person name="Lang Y."/>
            <person name="Liu T."/>
            <person name="Li B."/>
            <person name="Bai Z."/>
            <person name="Luis Goicoechea J."/>
            <person name="Liang C."/>
            <person name="Chen C."/>
            <person name="Zhang W."/>
            <person name="Sun S."/>
            <person name="Liao Y."/>
            <person name="Zhang X."/>
            <person name="Yang L."/>
            <person name="Song C."/>
            <person name="Wang M."/>
            <person name="Shi J."/>
            <person name="Liu G."/>
            <person name="Liu J."/>
            <person name="Zhou H."/>
            <person name="Zhou W."/>
            <person name="Yu Q."/>
            <person name="An N."/>
            <person name="Chen Y."/>
            <person name="Cai Q."/>
            <person name="Wang B."/>
            <person name="Liu B."/>
            <person name="Min J."/>
            <person name="Huang Y."/>
            <person name="Wu H."/>
            <person name="Li Z."/>
            <person name="Zhang Y."/>
            <person name="Yin Y."/>
            <person name="Song W."/>
            <person name="Jiang J."/>
            <person name="Jackson S.A."/>
            <person name="Wing R.A."/>
            <person name="Wang J."/>
            <person name="Chen M."/>
        </authorList>
    </citation>
    <scope>NUCLEOTIDE SEQUENCE [LARGE SCALE GENOMIC DNA]</scope>
    <source>
        <strain evidence="2">cv. IRGC 101232</strain>
    </source>
</reference>
<evidence type="ECO:0000256" key="1">
    <source>
        <dbReference type="SAM" id="MobiDB-lite"/>
    </source>
</evidence>
<dbReference type="AlphaFoldDB" id="J3N459"/>
<protein>
    <submittedName>
        <fullName evidence="2">Uncharacterized protein</fullName>
    </submittedName>
</protein>
<reference evidence="2" key="2">
    <citation type="submission" date="2013-04" db="UniProtKB">
        <authorList>
            <consortium name="EnsemblPlants"/>
        </authorList>
    </citation>
    <scope>IDENTIFICATION</scope>
</reference>
<feature type="region of interest" description="Disordered" evidence="1">
    <location>
        <begin position="1"/>
        <end position="27"/>
    </location>
</feature>
<dbReference type="Gramene" id="OB10G23070.1">
    <property type="protein sequence ID" value="OB10G23070.1"/>
    <property type="gene ID" value="OB10G23070"/>
</dbReference>
<proteinExistence type="predicted"/>
<dbReference type="EnsemblPlants" id="OB10G23070.1">
    <property type="protein sequence ID" value="OB10G23070.1"/>
    <property type="gene ID" value="OB10G23070"/>
</dbReference>
<keyword evidence="3" id="KW-1185">Reference proteome</keyword>
<organism evidence="2">
    <name type="scientific">Oryza brachyantha</name>
    <name type="common">malo sina</name>
    <dbReference type="NCBI Taxonomy" id="4533"/>
    <lineage>
        <taxon>Eukaryota</taxon>
        <taxon>Viridiplantae</taxon>
        <taxon>Streptophyta</taxon>
        <taxon>Embryophyta</taxon>
        <taxon>Tracheophyta</taxon>
        <taxon>Spermatophyta</taxon>
        <taxon>Magnoliopsida</taxon>
        <taxon>Liliopsida</taxon>
        <taxon>Poales</taxon>
        <taxon>Poaceae</taxon>
        <taxon>BOP clade</taxon>
        <taxon>Oryzoideae</taxon>
        <taxon>Oryzeae</taxon>
        <taxon>Oryzinae</taxon>
        <taxon>Oryza</taxon>
    </lineage>
</organism>
<evidence type="ECO:0000313" key="2">
    <source>
        <dbReference type="EnsemblPlants" id="OB10G23070.1"/>
    </source>
</evidence>
<dbReference type="Proteomes" id="UP000006038">
    <property type="component" value="Chromosome 10"/>
</dbReference>
<evidence type="ECO:0000313" key="3">
    <source>
        <dbReference type="Proteomes" id="UP000006038"/>
    </source>
</evidence>
<sequence>ATATLSPRTRRGSARAADASKADRFTRAPPSRLLGGWLLRRTGRPDLDGAARDVGVSGPLYGCFWVTDEIDRDT</sequence>
<name>J3N459_ORYBR</name>